<dbReference type="InterPro" id="IPR050282">
    <property type="entry name" value="Cycloisomerase_2"/>
</dbReference>
<dbReference type="AlphaFoldDB" id="A0A172TMV6"/>
<dbReference type="KEGG" id="pswu:SY83_20180"/>
<dbReference type="PANTHER" id="PTHR30344:SF1">
    <property type="entry name" value="6-PHOSPHOGLUCONOLACTONASE"/>
    <property type="match status" value="1"/>
</dbReference>
<dbReference type="InterPro" id="IPR011048">
    <property type="entry name" value="Haem_d1_sf"/>
</dbReference>
<gene>
    <name evidence="3" type="ORF">SY83_20180</name>
</gene>
<dbReference type="GO" id="GO:0005829">
    <property type="term" value="C:cytosol"/>
    <property type="evidence" value="ECO:0007669"/>
    <property type="project" value="TreeGrafter"/>
</dbReference>
<dbReference type="STRING" id="1178515.SY83_20180"/>
<dbReference type="InterPro" id="IPR019405">
    <property type="entry name" value="Lactonase_7-beta_prop"/>
</dbReference>
<dbReference type="Gene3D" id="2.130.10.10">
    <property type="entry name" value="YVTN repeat-like/Quinoprotein amine dehydrogenase"/>
    <property type="match status" value="1"/>
</dbReference>
<sequence length="361" mass="39085">MSSQQHTGRMLVFAGSYAEAGDNSVYVYEFNETSGSLELLDSAAGLKNPTFLNVDASNRKLYAISEVTAPSGKKAGEAVAFNILPSGSIEILNRRNTTEGPTCHIQRDANDRYLVVVSYHEGMAGLQAITEDGLIGQVLDVEQHEGSSVNPERQDRPHPHSAFFSPDNRFLLIPDLGLDRIFTYSIVEESQTLRLEGVTETNPGSGPRHLAFHPSGSYAYVIHEMDSTITAFAYSAENGSLTPVHTISTLPADFAGENSTAEIAVSEDGKYVYGSNRGHDSIAVYAVDVSTGKLSLVQHVSTEGEHPRHFALTPGGGYLLCANRDTNNIAVFKINSDSGRLQYTGNDVHLSKPVCVKPVYM</sequence>
<accession>A0A172TMV6</accession>
<keyword evidence="4" id="KW-1185">Reference proteome</keyword>
<evidence type="ECO:0000256" key="1">
    <source>
        <dbReference type="ARBA" id="ARBA00005564"/>
    </source>
</evidence>
<dbReference type="RefSeq" id="WP_068609806.1">
    <property type="nucleotide sequence ID" value="NZ_CP011388.1"/>
</dbReference>
<dbReference type="Pfam" id="PF10282">
    <property type="entry name" value="Lactonase"/>
    <property type="match status" value="1"/>
</dbReference>
<dbReference type="OrthoDB" id="9790815at2"/>
<proteinExistence type="inferred from homology"/>
<dbReference type="PATRIC" id="fig|1178515.4.peg.4083"/>
<dbReference type="EMBL" id="CP011388">
    <property type="protein sequence ID" value="ANE48224.1"/>
    <property type="molecule type" value="Genomic_DNA"/>
</dbReference>
<feature type="region of interest" description="Disordered" evidence="2">
    <location>
        <begin position="142"/>
        <end position="162"/>
    </location>
</feature>
<dbReference type="InterPro" id="IPR015943">
    <property type="entry name" value="WD40/YVTN_repeat-like_dom_sf"/>
</dbReference>
<evidence type="ECO:0000313" key="3">
    <source>
        <dbReference type="EMBL" id="ANE48224.1"/>
    </source>
</evidence>
<comment type="similarity">
    <text evidence="1">Belongs to the cycloisomerase 2 family.</text>
</comment>
<evidence type="ECO:0000313" key="4">
    <source>
        <dbReference type="Proteomes" id="UP000076927"/>
    </source>
</evidence>
<name>A0A172TMV6_9BACL</name>
<reference evidence="3 4" key="1">
    <citation type="submission" date="2015-01" db="EMBL/GenBank/DDBJ databases">
        <title>Paenibacillus swuensis/DY6/whole genome sequencing.</title>
        <authorList>
            <person name="Kim M.K."/>
            <person name="Srinivasan S."/>
            <person name="Lee J.-J."/>
        </authorList>
    </citation>
    <scope>NUCLEOTIDE SEQUENCE [LARGE SCALE GENOMIC DNA]</scope>
    <source>
        <strain evidence="3 4">DY6</strain>
    </source>
</reference>
<dbReference type="FunFam" id="2.130.10.10:FF:000306">
    <property type="entry name" value="3-carboxymuconate cyclase"/>
    <property type="match status" value="1"/>
</dbReference>
<dbReference type="PANTHER" id="PTHR30344">
    <property type="entry name" value="6-PHOSPHOGLUCONOLACTONASE-RELATED"/>
    <property type="match status" value="1"/>
</dbReference>
<organism evidence="3 4">
    <name type="scientific">Paenibacillus swuensis</name>
    <dbReference type="NCBI Taxonomy" id="1178515"/>
    <lineage>
        <taxon>Bacteria</taxon>
        <taxon>Bacillati</taxon>
        <taxon>Bacillota</taxon>
        <taxon>Bacilli</taxon>
        <taxon>Bacillales</taxon>
        <taxon>Paenibacillaceae</taxon>
        <taxon>Paenibacillus</taxon>
    </lineage>
</organism>
<dbReference type="SUPFAM" id="SSF51004">
    <property type="entry name" value="C-terminal (heme d1) domain of cytochrome cd1-nitrite reductase"/>
    <property type="match status" value="1"/>
</dbReference>
<protein>
    <submittedName>
        <fullName evidence="3">3-carboxymuconate cyclase</fullName>
    </submittedName>
</protein>
<dbReference type="GO" id="GO:0017057">
    <property type="term" value="F:6-phosphogluconolactonase activity"/>
    <property type="evidence" value="ECO:0007669"/>
    <property type="project" value="TreeGrafter"/>
</dbReference>
<dbReference type="Proteomes" id="UP000076927">
    <property type="component" value="Chromosome"/>
</dbReference>
<evidence type="ECO:0000256" key="2">
    <source>
        <dbReference type="SAM" id="MobiDB-lite"/>
    </source>
</evidence>